<reference evidence="1 2" key="1">
    <citation type="submission" date="2019-03" db="EMBL/GenBank/DDBJ databases">
        <title>Draft genome sequence of Xylaria hypoxylon DSM 108379, a ubiquitous saprotrophic-parasitic fungi on hardwood.</title>
        <authorList>
            <person name="Buettner E."/>
            <person name="Leonhardt S."/>
            <person name="Gebauer A.M."/>
            <person name="Liers C."/>
            <person name="Hofrichter M."/>
            <person name="Kellner H."/>
        </authorList>
    </citation>
    <scope>NUCLEOTIDE SEQUENCE [LARGE SCALE GENOMIC DNA]</scope>
    <source>
        <strain evidence="1 2">DSM 108379</strain>
    </source>
</reference>
<dbReference type="OrthoDB" id="10254945at2759"/>
<keyword evidence="2" id="KW-1185">Reference proteome</keyword>
<dbReference type="STRING" id="37992.A0A4Z0Z7S9"/>
<protein>
    <submittedName>
        <fullName evidence="1">Uncharacterized protein</fullName>
    </submittedName>
</protein>
<evidence type="ECO:0000313" key="1">
    <source>
        <dbReference type="EMBL" id="TGJ88318.1"/>
    </source>
</evidence>
<comment type="caution">
    <text evidence="1">The sequence shown here is derived from an EMBL/GenBank/DDBJ whole genome shotgun (WGS) entry which is preliminary data.</text>
</comment>
<name>A0A4Z0Z7S9_9PEZI</name>
<accession>A0A4Z0Z7S9</accession>
<evidence type="ECO:0000313" key="2">
    <source>
        <dbReference type="Proteomes" id="UP000297716"/>
    </source>
</evidence>
<proteinExistence type="predicted"/>
<dbReference type="AlphaFoldDB" id="A0A4Z0Z7S9"/>
<sequence length="723" mass="82803">MASGPRPTIPRPLSPWAQRFSYNVGGRFALIDDTEIHSGLATDGPRLHPKYYADTPPLVGRTPTRQQLDTIFTFESWQKSYLRGFESWQAGPLMRYVHFSSKSGLISGGHREEDYGPVPRSAAPAPVLAPAAGPANVDPANVDPANVDPANAMDVAMDVEGDVVDELKEDAAIKIFHSERIQVDESKWYPFLKKERWYDTVGPDQSIGGGNWSVDNPKIWEVLSISIELLDRMIKALVADKHTWMETMLYGLLAPWERLTTVPAPYPNAIVLLSQPYYKEICDLHKVPCSIDFITQFTPEEYTARLVYLMKHQTWGFTERYDDNEGTWGVTIHKLRATFVDFDGACEMGFAAEQRIFGGQIFLGPRTCKDIPFGVYRMEWPDPQRPTDDGFTDPTHEIFQPGSYIYTDRIPALHVSKLLSTEFWEDPAIDRKSENAFHFEPIIANETKWAGPGTFVLYHPSALVTPLPDWLLPGEMNMIQAWGERNYEWQLRRQSWHLQELLPWTGTPWAQVRYRQEILAFARAFARKDELDCRYTAEKFIDRIPMNEGKQKYIDLLPPTNIFPHEWIFHAIAALPIRNYTLTNTDETSMVITLLPSREAKALSIRTDSIPSRLKDDRYVDESELYDPLGRPEAGKIADFGQEDYLNLVTNLLNHIGSSGTRIPAPWLREITRTLEDLRIQRRDIRRGTRDRSTWATAWKFIIPAYTATMSQFIDGQWTTIIP</sequence>
<dbReference type="EMBL" id="SKBN01000004">
    <property type="protein sequence ID" value="TGJ88318.1"/>
    <property type="molecule type" value="Genomic_DNA"/>
</dbReference>
<dbReference type="Proteomes" id="UP000297716">
    <property type="component" value="Unassembled WGS sequence"/>
</dbReference>
<organism evidence="1 2">
    <name type="scientific">Xylaria hypoxylon</name>
    <dbReference type="NCBI Taxonomy" id="37992"/>
    <lineage>
        <taxon>Eukaryota</taxon>
        <taxon>Fungi</taxon>
        <taxon>Dikarya</taxon>
        <taxon>Ascomycota</taxon>
        <taxon>Pezizomycotina</taxon>
        <taxon>Sordariomycetes</taxon>
        <taxon>Xylariomycetidae</taxon>
        <taxon>Xylariales</taxon>
        <taxon>Xylariaceae</taxon>
        <taxon>Xylaria</taxon>
    </lineage>
</organism>
<gene>
    <name evidence="1" type="ORF">E0Z10_g500</name>
</gene>